<evidence type="ECO:0000259" key="7">
    <source>
        <dbReference type="PROSITE" id="PS50053"/>
    </source>
</evidence>
<organism evidence="8 9">
    <name type="scientific">Terfezia boudieri ATCC MYA-4762</name>
    <dbReference type="NCBI Taxonomy" id="1051890"/>
    <lineage>
        <taxon>Eukaryota</taxon>
        <taxon>Fungi</taxon>
        <taxon>Dikarya</taxon>
        <taxon>Ascomycota</taxon>
        <taxon>Pezizomycotina</taxon>
        <taxon>Pezizomycetes</taxon>
        <taxon>Pezizales</taxon>
        <taxon>Pezizaceae</taxon>
        <taxon>Terfezia</taxon>
    </lineage>
</organism>
<dbReference type="Gene3D" id="3.10.20.90">
    <property type="entry name" value="Phosphatidylinositol 3-kinase Catalytic Subunit, Chain A, domain 1"/>
    <property type="match status" value="1"/>
</dbReference>
<evidence type="ECO:0000256" key="3">
    <source>
        <dbReference type="ARBA" id="ARBA00022989"/>
    </source>
</evidence>
<evidence type="ECO:0000256" key="5">
    <source>
        <dbReference type="SAM" id="MobiDB-lite"/>
    </source>
</evidence>
<comment type="subcellular location">
    <subcellularLocation>
        <location evidence="1">Membrane</location>
    </subcellularLocation>
</comment>
<feature type="transmembrane region" description="Helical" evidence="6">
    <location>
        <begin position="483"/>
        <end position="500"/>
    </location>
</feature>
<evidence type="ECO:0000256" key="1">
    <source>
        <dbReference type="ARBA" id="ARBA00004370"/>
    </source>
</evidence>
<dbReference type="GO" id="GO:0016020">
    <property type="term" value="C:membrane"/>
    <property type="evidence" value="ECO:0007669"/>
    <property type="project" value="UniProtKB-SubCell"/>
</dbReference>
<feature type="compositionally biased region" description="Low complexity" evidence="5">
    <location>
        <begin position="100"/>
        <end position="116"/>
    </location>
</feature>
<dbReference type="InterPro" id="IPR039751">
    <property type="entry name" value="HERPUD1/2"/>
</dbReference>
<dbReference type="EMBL" id="ML121547">
    <property type="protein sequence ID" value="RPB23200.1"/>
    <property type="molecule type" value="Genomic_DNA"/>
</dbReference>
<dbReference type="PANTHER" id="PTHR12943">
    <property type="entry name" value="HOMOCYSTEINE-RESPONSIVE ENDOPLASMIC RETICULUM-RESIDENT UNIQUITIN-LIKE DOMAIN HERPUD PROTEIN FAMILY MEMBER"/>
    <property type="match status" value="1"/>
</dbReference>
<accession>A0A3N4LK25</accession>
<sequence length="646" mass="69445">MASPDATGGPVANIKVTSPAPQITTPLDFALPLASTVRQLKERIMERVEGRPDVAQQRLIYRGKFLRDEQSIGGILEASANGEDPETSDSHTFHLALRPSVSSPTTSTTTTSLSTTAQPVPLPTTAVDRLAVLQRQRQSIQEAIGNVRQRLDRINDLTTLTSSASQTSSAPAVVTRVETRVDYGPSREGGGRVTRTTHTRTTTASVRLSTRSGGVRSVPTSPVGAGGSAGLASNLGGAGVRAVQAQAQAQVTGSISTFNTPDLNNIITGLQSGTAVRATTQPLYLLQGPEGQCLLLAGPPSSSSTPSIPLPSSPPQPAITQIASENHPVIRQVGIDGYLPGESPTDTFSSEASLPAVSPESLTQLLDASYRLGGAGAASGIRQTAASREANSTALAMEELLVRERAQLRDWVAQQEQRRRNRHHPHQHQHHQQPQQQQMGQVNMNIRDLVRRVQGGGAHVWLAVRLVVFVVLFSGGGGWRRRIMLGLFAVVIFLWQTGILEEGVNTVRALYRELFPAPVQVPVQLQQQQVEGGNTAQAQVQANQQLDPAATAQLLVQRNNIRRQTRVREAYEMVERVVGLFLTSLVPGVGERQVRAHEERERLRGGGEAVAQGAEAEEEERVRREREVEAQRGMEDAVGGFLAAGL</sequence>
<dbReference type="InParanoid" id="A0A3N4LK25"/>
<dbReference type="PROSITE" id="PS50053">
    <property type="entry name" value="UBIQUITIN_2"/>
    <property type="match status" value="1"/>
</dbReference>
<protein>
    <recommendedName>
        <fullName evidence="7">Ubiquitin-like domain-containing protein</fullName>
    </recommendedName>
</protein>
<feature type="region of interest" description="Disordered" evidence="5">
    <location>
        <begin position="598"/>
        <end position="632"/>
    </location>
</feature>
<keyword evidence="9" id="KW-1185">Reference proteome</keyword>
<evidence type="ECO:0000256" key="2">
    <source>
        <dbReference type="ARBA" id="ARBA00022692"/>
    </source>
</evidence>
<feature type="domain" description="Ubiquitin-like" evidence="7">
    <location>
        <begin position="12"/>
        <end position="73"/>
    </location>
</feature>
<feature type="region of interest" description="Disordered" evidence="5">
    <location>
        <begin position="413"/>
        <end position="439"/>
    </location>
</feature>
<evidence type="ECO:0000256" key="4">
    <source>
        <dbReference type="ARBA" id="ARBA00023136"/>
    </source>
</evidence>
<keyword evidence="2 6" id="KW-0812">Transmembrane</keyword>
<dbReference type="InterPro" id="IPR000626">
    <property type="entry name" value="Ubiquitin-like_dom"/>
</dbReference>
<dbReference type="OrthoDB" id="21589at2759"/>
<feature type="compositionally biased region" description="Basic residues" evidence="5">
    <location>
        <begin position="419"/>
        <end position="431"/>
    </location>
</feature>
<feature type="transmembrane region" description="Helical" evidence="6">
    <location>
        <begin position="458"/>
        <end position="476"/>
    </location>
</feature>
<keyword evidence="4 6" id="KW-0472">Membrane</keyword>
<feature type="compositionally biased region" description="Low complexity" evidence="5">
    <location>
        <begin position="193"/>
        <end position="202"/>
    </location>
</feature>
<keyword evidence="3 6" id="KW-1133">Transmembrane helix</keyword>
<dbReference type="Proteomes" id="UP000267821">
    <property type="component" value="Unassembled WGS sequence"/>
</dbReference>
<dbReference type="Pfam" id="PF00240">
    <property type="entry name" value="ubiquitin"/>
    <property type="match status" value="1"/>
</dbReference>
<evidence type="ECO:0000313" key="8">
    <source>
        <dbReference type="EMBL" id="RPB23200.1"/>
    </source>
</evidence>
<evidence type="ECO:0000256" key="6">
    <source>
        <dbReference type="SAM" id="Phobius"/>
    </source>
</evidence>
<dbReference type="PANTHER" id="PTHR12943:SF27">
    <property type="entry name" value="HOMOCYSTEINE-INDUCED ENDOPLASMIC RETICULUM PROTEIN, ISOFORM A"/>
    <property type="match status" value="1"/>
</dbReference>
<feature type="region of interest" description="Disordered" evidence="5">
    <location>
        <begin position="182"/>
        <end position="202"/>
    </location>
</feature>
<dbReference type="GO" id="GO:0030968">
    <property type="term" value="P:endoplasmic reticulum unfolded protein response"/>
    <property type="evidence" value="ECO:0007669"/>
    <property type="project" value="TreeGrafter"/>
</dbReference>
<name>A0A3N4LK25_9PEZI</name>
<proteinExistence type="predicted"/>
<dbReference type="SMART" id="SM00213">
    <property type="entry name" value="UBQ"/>
    <property type="match status" value="1"/>
</dbReference>
<dbReference type="SUPFAM" id="SSF54236">
    <property type="entry name" value="Ubiquitin-like"/>
    <property type="match status" value="1"/>
</dbReference>
<feature type="compositionally biased region" description="Basic and acidic residues" evidence="5">
    <location>
        <begin position="620"/>
        <end position="632"/>
    </location>
</feature>
<dbReference type="InterPro" id="IPR029071">
    <property type="entry name" value="Ubiquitin-like_domsf"/>
</dbReference>
<feature type="region of interest" description="Disordered" evidence="5">
    <location>
        <begin position="99"/>
        <end position="120"/>
    </location>
</feature>
<dbReference type="AlphaFoldDB" id="A0A3N4LK25"/>
<evidence type="ECO:0000313" key="9">
    <source>
        <dbReference type="Proteomes" id="UP000267821"/>
    </source>
</evidence>
<gene>
    <name evidence="8" type="ORF">L211DRAFT_868655</name>
</gene>
<reference evidence="8 9" key="1">
    <citation type="journal article" date="2018" name="Nat. Ecol. Evol.">
        <title>Pezizomycetes genomes reveal the molecular basis of ectomycorrhizal truffle lifestyle.</title>
        <authorList>
            <person name="Murat C."/>
            <person name="Payen T."/>
            <person name="Noel B."/>
            <person name="Kuo A."/>
            <person name="Morin E."/>
            <person name="Chen J."/>
            <person name="Kohler A."/>
            <person name="Krizsan K."/>
            <person name="Balestrini R."/>
            <person name="Da Silva C."/>
            <person name="Montanini B."/>
            <person name="Hainaut M."/>
            <person name="Levati E."/>
            <person name="Barry K.W."/>
            <person name="Belfiori B."/>
            <person name="Cichocki N."/>
            <person name="Clum A."/>
            <person name="Dockter R.B."/>
            <person name="Fauchery L."/>
            <person name="Guy J."/>
            <person name="Iotti M."/>
            <person name="Le Tacon F."/>
            <person name="Lindquist E.A."/>
            <person name="Lipzen A."/>
            <person name="Malagnac F."/>
            <person name="Mello A."/>
            <person name="Molinier V."/>
            <person name="Miyauchi S."/>
            <person name="Poulain J."/>
            <person name="Riccioni C."/>
            <person name="Rubini A."/>
            <person name="Sitrit Y."/>
            <person name="Splivallo R."/>
            <person name="Traeger S."/>
            <person name="Wang M."/>
            <person name="Zifcakova L."/>
            <person name="Wipf D."/>
            <person name="Zambonelli A."/>
            <person name="Paolocci F."/>
            <person name="Nowrousian M."/>
            <person name="Ottonello S."/>
            <person name="Baldrian P."/>
            <person name="Spatafora J.W."/>
            <person name="Henrissat B."/>
            <person name="Nagy L.G."/>
            <person name="Aury J.M."/>
            <person name="Wincker P."/>
            <person name="Grigoriev I.V."/>
            <person name="Bonfante P."/>
            <person name="Martin F.M."/>
        </authorList>
    </citation>
    <scope>NUCLEOTIDE SEQUENCE [LARGE SCALE GENOMIC DNA]</scope>
    <source>
        <strain evidence="8 9">ATCC MYA-4762</strain>
    </source>
</reference>
<dbReference type="STRING" id="1051890.A0A3N4LK25"/>